<evidence type="ECO:0000313" key="3">
    <source>
        <dbReference type="Proteomes" id="UP000267469"/>
    </source>
</evidence>
<comment type="caution">
    <text evidence="2">The sequence shown here is derived from an EMBL/GenBank/DDBJ whole genome shotgun (WGS) entry which is preliminary data.</text>
</comment>
<protein>
    <submittedName>
        <fullName evidence="2">Uncharacterized protein</fullName>
    </submittedName>
</protein>
<dbReference type="AlphaFoldDB" id="A0A3N0CY03"/>
<dbReference type="RefSeq" id="WP_148044365.1">
    <property type="nucleotide sequence ID" value="NZ_RJTM01000206.1"/>
</dbReference>
<dbReference type="OrthoDB" id="1459279at2"/>
<evidence type="ECO:0000256" key="1">
    <source>
        <dbReference type="SAM" id="Phobius"/>
    </source>
</evidence>
<proteinExistence type="predicted"/>
<name>A0A3N0CY03_SINP1</name>
<gene>
    <name evidence="2" type="ORF">ED312_23285</name>
</gene>
<dbReference type="EMBL" id="RJTM01000206">
    <property type="protein sequence ID" value="RNL68310.1"/>
    <property type="molecule type" value="Genomic_DNA"/>
</dbReference>
<feature type="transmembrane region" description="Helical" evidence="1">
    <location>
        <begin position="51"/>
        <end position="71"/>
    </location>
</feature>
<sequence length="80" mass="9481">MMNTQKETQRPPRPERFRLRKVTWEDDYVDFLHARAQGPRYRHLRRWGQQATLILLLLSTFLYAGPLLRLVDNTAATVDA</sequence>
<keyword evidence="3" id="KW-1185">Reference proteome</keyword>
<keyword evidence="1" id="KW-1133">Transmembrane helix</keyword>
<feature type="non-terminal residue" evidence="2">
    <location>
        <position position="80"/>
    </location>
</feature>
<dbReference type="Proteomes" id="UP000267469">
    <property type="component" value="Unassembled WGS sequence"/>
</dbReference>
<keyword evidence="1" id="KW-0812">Transmembrane</keyword>
<evidence type="ECO:0000313" key="2">
    <source>
        <dbReference type="EMBL" id="RNL68310.1"/>
    </source>
</evidence>
<keyword evidence="1" id="KW-0472">Membrane</keyword>
<reference evidence="2 3" key="1">
    <citation type="submission" date="2018-10" db="EMBL/GenBank/DDBJ databases">
        <title>Sinomicrobium pectinilyticum sp. nov., a pectinase-producing bacterium isolated from alkaline and saline soil, and emended description of the genus Sinomicrobium.</title>
        <authorList>
            <person name="Cheng B."/>
            <person name="Li C."/>
            <person name="Lai Q."/>
            <person name="Du M."/>
            <person name="Shao Z."/>
            <person name="Xu P."/>
            <person name="Yang C."/>
        </authorList>
    </citation>
    <scope>NUCLEOTIDE SEQUENCE [LARGE SCALE GENOMIC DNA]</scope>
    <source>
        <strain evidence="2 3">5DNS001</strain>
    </source>
</reference>
<organism evidence="2 3">
    <name type="scientific">Sinomicrobium pectinilyticum</name>
    <dbReference type="NCBI Taxonomy" id="1084421"/>
    <lineage>
        <taxon>Bacteria</taxon>
        <taxon>Pseudomonadati</taxon>
        <taxon>Bacteroidota</taxon>
        <taxon>Flavobacteriia</taxon>
        <taxon>Flavobacteriales</taxon>
        <taxon>Flavobacteriaceae</taxon>
        <taxon>Sinomicrobium</taxon>
    </lineage>
</organism>
<accession>A0A3N0CY03</accession>